<evidence type="ECO:0000256" key="9">
    <source>
        <dbReference type="RuleBase" id="RU000461"/>
    </source>
</evidence>
<dbReference type="PRINTS" id="PR00463">
    <property type="entry name" value="EP450I"/>
</dbReference>
<evidence type="ECO:0000256" key="5">
    <source>
        <dbReference type="ARBA" id="ARBA00023002"/>
    </source>
</evidence>
<dbReference type="InterPro" id="IPR050121">
    <property type="entry name" value="Cytochrome_P450_monoxygenase"/>
</dbReference>
<accession>A0A4V1J1H0</accession>
<dbReference type="AlphaFoldDB" id="A0A4V1J1H0"/>
<dbReference type="PRINTS" id="PR00385">
    <property type="entry name" value="P450"/>
</dbReference>
<name>A0A4V1J1H0_9FUNG</name>
<evidence type="ECO:0000256" key="7">
    <source>
        <dbReference type="ARBA" id="ARBA00023033"/>
    </source>
</evidence>
<comment type="cofactor">
    <cofactor evidence="1 8">
        <name>heme</name>
        <dbReference type="ChEBI" id="CHEBI:30413"/>
    </cofactor>
</comment>
<evidence type="ECO:0000256" key="8">
    <source>
        <dbReference type="PIRSR" id="PIRSR602401-1"/>
    </source>
</evidence>
<keyword evidence="6 8" id="KW-0408">Iron</keyword>
<evidence type="ECO:0000256" key="1">
    <source>
        <dbReference type="ARBA" id="ARBA00001971"/>
    </source>
</evidence>
<comment type="similarity">
    <text evidence="2 9">Belongs to the cytochrome P450 family.</text>
</comment>
<dbReference type="GO" id="GO:0004497">
    <property type="term" value="F:monooxygenase activity"/>
    <property type="evidence" value="ECO:0007669"/>
    <property type="project" value="UniProtKB-KW"/>
</dbReference>
<dbReference type="PANTHER" id="PTHR24305">
    <property type="entry name" value="CYTOCHROME P450"/>
    <property type="match status" value="1"/>
</dbReference>
<dbReference type="Proteomes" id="UP000278143">
    <property type="component" value="Unassembled WGS sequence"/>
</dbReference>
<dbReference type="CDD" id="cd11061">
    <property type="entry name" value="CYP67-like"/>
    <property type="match status" value="1"/>
</dbReference>
<keyword evidence="7 9" id="KW-0503">Monooxygenase</keyword>
<dbReference type="InterPro" id="IPR017972">
    <property type="entry name" value="Cyt_P450_CS"/>
</dbReference>
<dbReference type="PANTHER" id="PTHR24305:SF29">
    <property type="entry name" value="BENZOATE-PARA-HYDROXYLASE"/>
    <property type="match status" value="1"/>
</dbReference>
<evidence type="ECO:0000256" key="3">
    <source>
        <dbReference type="ARBA" id="ARBA00022617"/>
    </source>
</evidence>
<dbReference type="InterPro" id="IPR002401">
    <property type="entry name" value="Cyt_P450_E_grp-I"/>
</dbReference>
<protein>
    <submittedName>
        <fullName evidence="10">Cytochrome P450</fullName>
    </submittedName>
</protein>
<keyword evidence="3 8" id="KW-0349">Heme</keyword>
<evidence type="ECO:0000256" key="2">
    <source>
        <dbReference type="ARBA" id="ARBA00010617"/>
    </source>
</evidence>
<dbReference type="InterPro" id="IPR001128">
    <property type="entry name" value="Cyt_P450"/>
</dbReference>
<keyword evidence="5 9" id="KW-0560">Oxidoreductase</keyword>
<evidence type="ECO:0000313" key="10">
    <source>
        <dbReference type="EMBL" id="RKP25029.1"/>
    </source>
</evidence>
<keyword evidence="4 8" id="KW-0479">Metal-binding</keyword>
<dbReference type="PROSITE" id="PS00086">
    <property type="entry name" value="CYTOCHROME_P450"/>
    <property type="match status" value="1"/>
</dbReference>
<dbReference type="Pfam" id="PF00067">
    <property type="entry name" value="p450"/>
    <property type="match status" value="1"/>
</dbReference>
<dbReference type="GO" id="GO:0005506">
    <property type="term" value="F:iron ion binding"/>
    <property type="evidence" value="ECO:0007669"/>
    <property type="project" value="InterPro"/>
</dbReference>
<organism evidence="10 11">
    <name type="scientific">Syncephalis pseudoplumigaleata</name>
    <dbReference type="NCBI Taxonomy" id="1712513"/>
    <lineage>
        <taxon>Eukaryota</taxon>
        <taxon>Fungi</taxon>
        <taxon>Fungi incertae sedis</taxon>
        <taxon>Zoopagomycota</taxon>
        <taxon>Zoopagomycotina</taxon>
        <taxon>Zoopagomycetes</taxon>
        <taxon>Zoopagales</taxon>
        <taxon>Piptocephalidaceae</taxon>
        <taxon>Syncephalis</taxon>
    </lineage>
</organism>
<dbReference type="InterPro" id="IPR036396">
    <property type="entry name" value="Cyt_P450_sf"/>
</dbReference>
<evidence type="ECO:0000256" key="6">
    <source>
        <dbReference type="ARBA" id="ARBA00023004"/>
    </source>
</evidence>
<dbReference type="GO" id="GO:0016705">
    <property type="term" value="F:oxidoreductase activity, acting on paired donors, with incorporation or reduction of molecular oxygen"/>
    <property type="evidence" value="ECO:0007669"/>
    <property type="project" value="InterPro"/>
</dbReference>
<gene>
    <name evidence="10" type="ORF">SYNPS1DRAFT_29227</name>
</gene>
<evidence type="ECO:0000256" key="4">
    <source>
        <dbReference type="ARBA" id="ARBA00022723"/>
    </source>
</evidence>
<dbReference type="OrthoDB" id="1470350at2759"/>
<proteinExistence type="inferred from homology"/>
<feature type="binding site" description="axial binding residue" evidence="8">
    <location>
        <position position="456"/>
    </location>
    <ligand>
        <name>heme</name>
        <dbReference type="ChEBI" id="CHEBI:30413"/>
    </ligand>
    <ligandPart>
        <name>Fe</name>
        <dbReference type="ChEBI" id="CHEBI:18248"/>
    </ligandPart>
</feature>
<dbReference type="EMBL" id="KZ989917">
    <property type="protein sequence ID" value="RKP25029.1"/>
    <property type="molecule type" value="Genomic_DNA"/>
</dbReference>
<dbReference type="Gene3D" id="1.10.630.10">
    <property type="entry name" value="Cytochrome P450"/>
    <property type="match status" value="1"/>
</dbReference>
<keyword evidence="11" id="KW-1185">Reference proteome</keyword>
<dbReference type="GO" id="GO:0020037">
    <property type="term" value="F:heme binding"/>
    <property type="evidence" value="ECO:0007669"/>
    <property type="project" value="InterPro"/>
</dbReference>
<dbReference type="SUPFAM" id="SSF48264">
    <property type="entry name" value="Cytochrome P450"/>
    <property type="match status" value="1"/>
</dbReference>
<reference evidence="11" key="1">
    <citation type="journal article" date="2018" name="Nat. Microbiol.">
        <title>Leveraging single-cell genomics to expand the fungal tree of life.</title>
        <authorList>
            <person name="Ahrendt S.R."/>
            <person name="Quandt C.A."/>
            <person name="Ciobanu D."/>
            <person name="Clum A."/>
            <person name="Salamov A."/>
            <person name="Andreopoulos B."/>
            <person name="Cheng J.F."/>
            <person name="Woyke T."/>
            <person name="Pelin A."/>
            <person name="Henrissat B."/>
            <person name="Reynolds N.K."/>
            <person name="Benny G.L."/>
            <person name="Smith M.E."/>
            <person name="James T.Y."/>
            <person name="Grigoriev I.V."/>
        </authorList>
    </citation>
    <scope>NUCLEOTIDE SEQUENCE [LARGE SCALE GENOMIC DNA]</scope>
    <source>
        <strain evidence="11">Benny S71-1</strain>
    </source>
</reference>
<sequence length="510" mass="58420">MIDTDTLCSLQAVDVLSALQRVFRLLGRKLFDPSFVAMLLMLLWLVKAIQHRNQTSLRTVPGPFLAPFTRLFPIVNIFTGTHFQRYLSWHERYGPIVRTGPRSVSVSDPDAMRQIYGSHAFRKTRMYDTFQLLGNNVFGTRDPAFHRTRKRLIAPVYNQTTLNRVEGLIWRSGVQTLMDKLEGVARSGRVANLFREFMYMTFDVTGETVFGRSFGLTKEGSHPILQWMADFSRMSMLRVLLPLLYRVQLPWLFGRLYESEKKLYAFTKTALEQRKLVASPRRDALQQLIEATDDETGARLTDDEMIPEMLVQMVAGTDTTSITLSWCVHLLLQYPDAYRRLRAEIDAALPERDMPIAYAAVSKLPFLDAVLHETLRLFPPVSDGLPRQVPKSGATVGGHHLPPGTTVFCSAYALHRSSALWDRPNDFVPDRWLVSSEQIADMKRAFIPFSFGPRACLGRNLAWMELKLTISALVRRFDIKHEQGGCMDPIYKFMLTPKDHRVDVRLYPRS</sequence>
<evidence type="ECO:0000313" key="11">
    <source>
        <dbReference type="Proteomes" id="UP000278143"/>
    </source>
</evidence>